<dbReference type="InterPro" id="IPR000477">
    <property type="entry name" value="RT_dom"/>
</dbReference>
<feature type="compositionally biased region" description="Basic and acidic residues" evidence="1">
    <location>
        <begin position="1"/>
        <end position="11"/>
    </location>
</feature>
<name>A0AA38SWQ7_9ASTR</name>
<feature type="region of interest" description="Disordered" evidence="1">
    <location>
        <begin position="1"/>
        <end position="20"/>
    </location>
</feature>
<dbReference type="Pfam" id="PF00078">
    <property type="entry name" value="RVT_1"/>
    <property type="match status" value="1"/>
</dbReference>
<dbReference type="PANTHER" id="PTHR24559:SF427">
    <property type="entry name" value="RNA-DIRECTED DNA POLYMERASE"/>
    <property type="match status" value="1"/>
</dbReference>
<dbReference type="InterPro" id="IPR043502">
    <property type="entry name" value="DNA/RNA_pol_sf"/>
</dbReference>
<dbReference type="Proteomes" id="UP001172457">
    <property type="component" value="Chromosome 6"/>
</dbReference>
<evidence type="ECO:0000259" key="2">
    <source>
        <dbReference type="Pfam" id="PF00078"/>
    </source>
</evidence>
<organism evidence="3 4">
    <name type="scientific">Centaurea solstitialis</name>
    <name type="common">yellow star-thistle</name>
    <dbReference type="NCBI Taxonomy" id="347529"/>
    <lineage>
        <taxon>Eukaryota</taxon>
        <taxon>Viridiplantae</taxon>
        <taxon>Streptophyta</taxon>
        <taxon>Embryophyta</taxon>
        <taxon>Tracheophyta</taxon>
        <taxon>Spermatophyta</taxon>
        <taxon>Magnoliopsida</taxon>
        <taxon>eudicotyledons</taxon>
        <taxon>Gunneridae</taxon>
        <taxon>Pentapetalae</taxon>
        <taxon>asterids</taxon>
        <taxon>campanulids</taxon>
        <taxon>Asterales</taxon>
        <taxon>Asteraceae</taxon>
        <taxon>Carduoideae</taxon>
        <taxon>Cardueae</taxon>
        <taxon>Centaureinae</taxon>
        <taxon>Centaurea</taxon>
    </lineage>
</organism>
<evidence type="ECO:0000313" key="4">
    <source>
        <dbReference type="Proteomes" id="UP001172457"/>
    </source>
</evidence>
<keyword evidence="4" id="KW-1185">Reference proteome</keyword>
<feature type="domain" description="Reverse transcriptase" evidence="2">
    <location>
        <begin position="58"/>
        <end position="121"/>
    </location>
</feature>
<accession>A0AA38SWQ7</accession>
<dbReference type="InterPro" id="IPR043128">
    <property type="entry name" value="Rev_trsase/Diguanyl_cyclase"/>
</dbReference>
<dbReference type="PANTHER" id="PTHR24559">
    <property type="entry name" value="TRANSPOSON TY3-I GAG-POL POLYPROTEIN"/>
    <property type="match status" value="1"/>
</dbReference>
<dbReference type="InterPro" id="IPR053134">
    <property type="entry name" value="RNA-dir_DNA_polymerase"/>
</dbReference>
<sequence length="254" mass="28728">MQRELELERQGRRVLPPDSGACVPVDSRRGNDGARRCDRLRPVPGSTSGDAGIVADVCVDCRELTKLTVKNRYPLSRIDDLFDQLQGAVQFSKIDLRSGYHQLEVREEDAHKTAFSYSIWAFRVHREAIRVDERASIFYGPDESGLQVDDGYISDFVWREEKTAAIETLRIGLCEAPVLTSPEKVEDMAVYCSTSYLGLVPVRVEGIVSFSLEEEAGSVPFVERRAVICVQMCYVMKSIVFRRKRCDDEMCFGL</sequence>
<gene>
    <name evidence="3" type="ORF">OSB04_023512</name>
</gene>
<dbReference type="Gene3D" id="3.10.10.10">
    <property type="entry name" value="HIV Type 1 Reverse Transcriptase, subunit A, domain 1"/>
    <property type="match status" value="1"/>
</dbReference>
<dbReference type="AlphaFoldDB" id="A0AA38SWQ7"/>
<reference evidence="3" key="1">
    <citation type="submission" date="2023-03" db="EMBL/GenBank/DDBJ databases">
        <title>Chromosome-scale reference genome and RAD-based genetic map of yellow starthistle (Centaurea solstitialis) reveal putative structural variation and QTLs associated with invader traits.</title>
        <authorList>
            <person name="Reatini B."/>
            <person name="Cang F.A."/>
            <person name="Jiang Q."/>
            <person name="Mckibben M.T.W."/>
            <person name="Barker M.S."/>
            <person name="Rieseberg L.H."/>
            <person name="Dlugosch K.M."/>
        </authorList>
    </citation>
    <scope>NUCLEOTIDE SEQUENCE</scope>
    <source>
        <strain evidence="3">CAN-66</strain>
        <tissue evidence="3">Leaf</tissue>
    </source>
</reference>
<evidence type="ECO:0000313" key="3">
    <source>
        <dbReference type="EMBL" id="KAJ9543805.1"/>
    </source>
</evidence>
<protein>
    <recommendedName>
        <fullName evidence="2">Reverse transcriptase domain-containing protein</fullName>
    </recommendedName>
</protein>
<evidence type="ECO:0000256" key="1">
    <source>
        <dbReference type="SAM" id="MobiDB-lite"/>
    </source>
</evidence>
<proteinExistence type="predicted"/>
<comment type="caution">
    <text evidence="3">The sequence shown here is derived from an EMBL/GenBank/DDBJ whole genome shotgun (WGS) entry which is preliminary data.</text>
</comment>
<dbReference type="SUPFAM" id="SSF56672">
    <property type="entry name" value="DNA/RNA polymerases"/>
    <property type="match status" value="1"/>
</dbReference>
<dbReference type="EMBL" id="JARYMX010000006">
    <property type="protein sequence ID" value="KAJ9543805.1"/>
    <property type="molecule type" value="Genomic_DNA"/>
</dbReference>
<dbReference type="Gene3D" id="3.30.70.270">
    <property type="match status" value="1"/>
</dbReference>